<dbReference type="AlphaFoldDB" id="A0A1I8B9P7"/>
<keyword evidence="1" id="KW-1185">Reference proteome</keyword>
<dbReference type="Proteomes" id="UP000095281">
    <property type="component" value="Unplaced"/>
</dbReference>
<name>A0A1I8B9P7_MELHA</name>
<organism evidence="1 2">
    <name type="scientific">Meloidogyne hapla</name>
    <name type="common">Root-knot nematode worm</name>
    <dbReference type="NCBI Taxonomy" id="6305"/>
    <lineage>
        <taxon>Eukaryota</taxon>
        <taxon>Metazoa</taxon>
        <taxon>Ecdysozoa</taxon>
        <taxon>Nematoda</taxon>
        <taxon>Chromadorea</taxon>
        <taxon>Rhabditida</taxon>
        <taxon>Tylenchina</taxon>
        <taxon>Tylenchomorpha</taxon>
        <taxon>Tylenchoidea</taxon>
        <taxon>Meloidogynidae</taxon>
        <taxon>Meloidogyninae</taxon>
        <taxon>Meloidogyne</taxon>
    </lineage>
</organism>
<proteinExistence type="predicted"/>
<sequence length="68" mass="7641">MKSFKTKLVNEGSSCLTIIKASGYFVCEVCKNSKNDIRMAVFFGGDLDDIRKHINNSNHKKAIKGKFN</sequence>
<reference evidence="2" key="1">
    <citation type="submission" date="2016-11" db="UniProtKB">
        <authorList>
            <consortium name="WormBaseParasite"/>
        </authorList>
    </citation>
    <scope>IDENTIFICATION</scope>
</reference>
<evidence type="ECO:0000313" key="2">
    <source>
        <dbReference type="WBParaSite" id="MhA1_Contig1639.frz3.gene1"/>
    </source>
</evidence>
<evidence type="ECO:0000313" key="1">
    <source>
        <dbReference type="Proteomes" id="UP000095281"/>
    </source>
</evidence>
<accession>A0A1I8B9P7</accession>
<dbReference type="WBParaSite" id="MhA1_Contig1639.frz3.gene1">
    <property type="protein sequence ID" value="MhA1_Contig1639.frz3.gene1"/>
    <property type="gene ID" value="MhA1_Contig1639.frz3.gene1"/>
</dbReference>
<protein>
    <submittedName>
        <fullName evidence="2">DUF951 domain-containing protein</fullName>
    </submittedName>
</protein>